<sequence>MRELICVPYGLPYTNPRKPQLADHNFPIAAASKNVKRHRSTVSTLTNVSWRQESIRFRAFLLASLIFSGVAIVLAQPRRYTLRLFGKDIEYFPEVAESSSRARQATPELTLTLEDKEHLYCNMYHKQRKISTRVLEHINNLETATASKEFHCMPNIFRQKHPYLPLIVTRSADRQVAGHVVRIEYDPAKSDRNVVPSIKLSTPYKKLAYFVNLLQEKILDRAYLILAGIAIVLAQPKPSNLRLFGQNIEYFTEVAESSSGAQEEANQGLTLTLKDKAWLQAEELKYHGRKKMSPEALEQYKNFETATASKEIHCKPKVFQEKHPSLPLIMTQPLDSQGTCHHVVRIAYNPVTQRKMVTSIDLAQHYRQLTYYVDLLHEIILERASIVDQTKKTSLTKMLYQWIHQQILGGKPKTSGEKLEIYPLVGRVNVQRWRTLIAVYEYTKTQEELAIYLSGSGTPELAEETAYKVVQNYLAEHIGEKT</sequence>
<gene>
    <name evidence="2" type="ORF">PCASD_09599</name>
</gene>
<protein>
    <submittedName>
        <fullName evidence="2">Uncharacterized protein</fullName>
    </submittedName>
</protein>
<name>A0A2N5UPS7_9BASI</name>
<reference evidence="2 3" key="1">
    <citation type="submission" date="2017-11" db="EMBL/GenBank/DDBJ databases">
        <title>De novo assembly and phasing of dikaryotic genomes from two isolates of Puccinia coronata f. sp. avenae, the causal agent of oat crown rust.</title>
        <authorList>
            <person name="Miller M.E."/>
            <person name="Zhang Y."/>
            <person name="Omidvar V."/>
            <person name="Sperschneider J."/>
            <person name="Schwessinger B."/>
            <person name="Raley C."/>
            <person name="Palmer J.M."/>
            <person name="Garnica D."/>
            <person name="Upadhyaya N."/>
            <person name="Rathjen J."/>
            <person name="Taylor J.M."/>
            <person name="Park R.F."/>
            <person name="Dodds P.N."/>
            <person name="Hirsch C.D."/>
            <person name="Kianian S.F."/>
            <person name="Figueroa M."/>
        </authorList>
    </citation>
    <scope>NUCLEOTIDE SEQUENCE [LARGE SCALE GENOMIC DNA]</scope>
    <source>
        <strain evidence="2">12SD80</strain>
    </source>
</reference>
<keyword evidence="1" id="KW-0472">Membrane</keyword>
<dbReference type="Proteomes" id="UP000235392">
    <property type="component" value="Unassembled WGS sequence"/>
</dbReference>
<dbReference type="AlphaFoldDB" id="A0A2N5UPS7"/>
<evidence type="ECO:0000256" key="1">
    <source>
        <dbReference type="SAM" id="Phobius"/>
    </source>
</evidence>
<organism evidence="2 3">
    <name type="scientific">Puccinia coronata f. sp. avenae</name>
    <dbReference type="NCBI Taxonomy" id="200324"/>
    <lineage>
        <taxon>Eukaryota</taxon>
        <taxon>Fungi</taxon>
        <taxon>Dikarya</taxon>
        <taxon>Basidiomycota</taxon>
        <taxon>Pucciniomycotina</taxon>
        <taxon>Pucciniomycetes</taxon>
        <taxon>Pucciniales</taxon>
        <taxon>Pucciniaceae</taxon>
        <taxon>Puccinia</taxon>
    </lineage>
</organism>
<evidence type="ECO:0000313" key="3">
    <source>
        <dbReference type="Proteomes" id="UP000235392"/>
    </source>
</evidence>
<feature type="transmembrane region" description="Helical" evidence="1">
    <location>
        <begin position="55"/>
        <end position="75"/>
    </location>
</feature>
<accession>A0A2N5UPS7</accession>
<evidence type="ECO:0000313" key="2">
    <source>
        <dbReference type="EMBL" id="PLW39754.1"/>
    </source>
</evidence>
<keyword evidence="1" id="KW-1133">Transmembrane helix</keyword>
<dbReference type="EMBL" id="PGCI01000111">
    <property type="protein sequence ID" value="PLW39754.1"/>
    <property type="molecule type" value="Genomic_DNA"/>
</dbReference>
<keyword evidence="1" id="KW-0812">Transmembrane</keyword>
<comment type="caution">
    <text evidence="2">The sequence shown here is derived from an EMBL/GenBank/DDBJ whole genome shotgun (WGS) entry which is preliminary data.</text>
</comment>
<proteinExistence type="predicted"/>